<comment type="caution">
    <text evidence="2">The sequence shown here is derived from an EMBL/GenBank/DDBJ whole genome shotgun (WGS) entry which is preliminary data.</text>
</comment>
<dbReference type="AlphaFoldDB" id="A0A3P3R2S1"/>
<feature type="transmembrane region" description="Helical" evidence="1">
    <location>
        <begin position="206"/>
        <end position="227"/>
    </location>
</feature>
<dbReference type="Proteomes" id="UP000282322">
    <property type="component" value="Unassembled WGS sequence"/>
</dbReference>
<organism evidence="2 3">
    <name type="scientific">Halocatena pleomorpha</name>
    <dbReference type="NCBI Taxonomy" id="1785090"/>
    <lineage>
        <taxon>Archaea</taxon>
        <taxon>Methanobacteriati</taxon>
        <taxon>Methanobacteriota</taxon>
        <taxon>Stenosarchaea group</taxon>
        <taxon>Halobacteria</taxon>
        <taxon>Halobacteriales</taxon>
        <taxon>Natronomonadaceae</taxon>
        <taxon>Halocatena</taxon>
    </lineage>
</organism>
<reference evidence="2 3" key="1">
    <citation type="submission" date="2018-11" db="EMBL/GenBank/DDBJ databases">
        <title>Taxonoimc description of Halomarina strain SPP-AMP-1.</title>
        <authorList>
            <person name="Pal Y."/>
            <person name="Srinivasana K."/>
            <person name="Verma A."/>
            <person name="Kumar P."/>
        </authorList>
    </citation>
    <scope>NUCLEOTIDE SEQUENCE [LARGE SCALE GENOMIC DNA]</scope>
    <source>
        <strain evidence="2 3">SPP-AMP-1</strain>
    </source>
</reference>
<protein>
    <submittedName>
        <fullName evidence="2">DUF4013 domain-containing protein</fullName>
    </submittedName>
</protein>
<evidence type="ECO:0000313" key="3">
    <source>
        <dbReference type="Proteomes" id="UP000282322"/>
    </source>
</evidence>
<dbReference type="EMBL" id="RRCH01000047">
    <property type="protein sequence ID" value="RRJ27776.1"/>
    <property type="molecule type" value="Genomic_DNA"/>
</dbReference>
<keyword evidence="1" id="KW-0472">Membrane</keyword>
<gene>
    <name evidence="2" type="ORF">EIK79_17320</name>
</gene>
<name>A0A3P3R2S1_9EURY</name>
<accession>A0A3P3R2S1</accession>
<sequence>MNFPPSGNNGSTAVVIGGVLFGVIGVVGVVTTVLFETQFLDFGPRFLDGESAERRPHLILGAVVATYSLVFLIMRGYDVAVLRAVVGSGEPTAPPFRFGVVRDGISATVILLCYFVPSLALGTIGLVLRRPTGQGLHGVLNTVGALSLLFGLFALIVAAYLIPAATALFATRRSIRAAFDRSALRACVATEDYAAGWMIANLFRLLLLPVTIALQALLIGFFLRFYLRVSVQHMYGQSISNAIKTDTASHRDATAS</sequence>
<dbReference type="Pfam" id="PF13197">
    <property type="entry name" value="DUF4013"/>
    <property type="match status" value="1"/>
</dbReference>
<keyword evidence="3" id="KW-1185">Reference proteome</keyword>
<dbReference type="InterPro" id="IPR025098">
    <property type="entry name" value="DUF4013"/>
</dbReference>
<evidence type="ECO:0000256" key="1">
    <source>
        <dbReference type="SAM" id="Phobius"/>
    </source>
</evidence>
<feature type="transmembrane region" description="Helical" evidence="1">
    <location>
        <begin position="56"/>
        <end position="74"/>
    </location>
</feature>
<keyword evidence="1" id="KW-1133">Transmembrane helix</keyword>
<evidence type="ECO:0000313" key="2">
    <source>
        <dbReference type="EMBL" id="RRJ27776.1"/>
    </source>
</evidence>
<feature type="transmembrane region" description="Helical" evidence="1">
    <location>
        <begin position="105"/>
        <end position="128"/>
    </location>
</feature>
<feature type="transmembrane region" description="Helical" evidence="1">
    <location>
        <begin position="12"/>
        <end position="35"/>
    </location>
</feature>
<feature type="transmembrane region" description="Helical" evidence="1">
    <location>
        <begin position="140"/>
        <end position="162"/>
    </location>
</feature>
<proteinExistence type="predicted"/>
<keyword evidence="1" id="KW-0812">Transmembrane</keyword>